<dbReference type="EMBL" id="CAJNJA010070898">
    <property type="protein sequence ID" value="CAE7902231.1"/>
    <property type="molecule type" value="Genomic_DNA"/>
</dbReference>
<reference evidence="1" key="1">
    <citation type="submission" date="2021-02" db="EMBL/GenBank/DDBJ databases">
        <authorList>
            <person name="Dougan E. K."/>
            <person name="Rhodes N."/>
            <person name="Thang M."/>
            <person name="Chan C."/>
        </authorList>
    </citation>
    <scope>NUCLEOTIDE SEQUENCE</scope>
</reference>
<protein>
    <submittedName>
        <fullName evidence="1">Nlrc3 protein</fullName>
    </submittedName>
</protein>
<evidence type="ECO:0000313" key="1">
    <source>
        <dbReference type="EMBL" id="CAE7902231.1"/>
    </source>
</evidence>
<organism evidence="1 2">
    <name type="scientific">Symbiodinium necroappetens</name>
    <dbReference type="NCBI Taxonomy" id="1628268"/>
    <lineage>
        <taxon>Eukaryota</taxon>
        <taxon>Sar</taxon>
        <taxon>Alveolata</taxon>
        <taxon>Dinophyceae</taxon>
        <taxon>Suessiales</taxon>
        <taxon>Symbiodiniaceae</taxon>
        <taxon>Symbiodinium</taxon>
    </lineage>
</organism>
<feature type="non-terminal residue" evidence="1">
    <location>
        <position position="109"/>
    </location>
</feature>
<gene>
    <name evidence="1" type="primary">Nlrc3</name>
    <name evidence="1" type="ORF">SNEC2469_LOCUS30399</name>
</gene>
<keyword evidence="2" id="KW-1185">Reference proteome</keyword>
<proteinExistence type="predicted"/>
<accession>A0A813BEN6</accession>
<sequence>YHGDGRTLFARLCRALPELPKLRVLDLELDGHGSIDKARVLAAGLGQQKELERLKLSLYRNSLGPGLSCAPRSLFDFQLVGGRPPLGVGPASRPHPCIHLRSYQLLGIQ</sequence>
<evidence type="ECO:0000313" key="2">
    <source>
        <dbReference type="Proteomes" id="UP000601435"/>
    </source>
</evidence>
<dbReference type="Proteomes" id="UP000601435">
    <property type="component" value="Unassembled WGS sequence"/>
</dbReference>
<dbReference type="AlphaFoldDB" id="A0A813BEN6"/>
<name>A0A813BEN6_9DINO</name>
<comment type="caution">
    <text evidence="1">The sequence shown here is derived from an EMBL/GenBank/DDBJ whole genome shotgun (WGS) entry which is preliminary data.</text>
</comment>